<keyword evidence="1" id="KW-1133">Transmembrane helix</keyword>
<sequence>MSICIKQSALKILLALSALLITWLTTRYFPVEPDVANSPIVWRHILENGISSIHDWKPTVDNWYFTVYPINFLFYMLLGDDGLVALRLSTAVFSIAIVIAAMLTLRKAFGFTPALFSIILLSLIPYFSYTYGFVSHPFSHNSTNAFGFLCLLISVFNIQYKNIFITLLLSLTALFSSVSDPWFTAAFFIPLLISYFLFSVWDKKLFKHTALILFACLISLSNVLQNLLNIPPHQFEIVSLNDMILNAKWCILLIGKSLNLLVVDNNATSYASFVIWFIAIITSAWFVLSDNKKNTYRIYIVLFSLLSIAGIVSSFILSYKSPDYISMRFFMNVTCFALILCCIGTSTKAKILFYLIAFLFSISSIKSYTNNASPLHDQEKIVKSYIDFLKKNNLHYGYGSFWDLSMTVNWLSGGDIQITPVFFNADSGKINFTGVRQQTLASWHSKEAFNSAPERQFIAVSIANEPERCKEMTSCLAGIQEQLGKPDEVLNFEGRVILVFNKKLNL</sequence>
<reference evidence="2" key="2">
    <citation type="submission" date="1999-03" db="EMBL/GenBank/DDBJ databases">
        <authorList>
            <person name="Adhikari P.A."/>
            <person name="Allison G."/>
            <person name="Whittle B."/>
            <person name="Verma N.K."/>
        </authorList>
    </citation>
    <scope>NUCLEOTIDE SEQUENCE</scope>
    <source>
        <strain evidence="2">Y53</strain>
    </source>
</reference>
<feature type="transmembrane region" description="Helical" evidence="1">
    <location>
        <begin position="146"/>
        <end position="175"/>
    </location>
</feature>
<keyword evidence="1" id="KW-0812">Transmembrane</keyword>
<reference evidence="2" key="1">
    <citation type="journal article" date="1999" name="J. Bacteriol.">
        <title>Serotype 1a O-antigen modification: molecular characterization of the genes involved and their novel organization in the Shigella flexneri chromosome.</title>
        <authorList>
            <person name="Adhikari P."/>
            <person name="Allison G."/>
            <person name="Whittle B."/>
            <person name="Verma N.K."/>
        </authorList>
    </citation>
    <scope>NUCLEOTIDE SEQUENCE</scope>
    <source>
        <strain evidence="2">Y53</strain>
    </source>
</reference>
<dbReference type="EMBL" id="AF139596">
    <property type="protein sequence ID" value="AAF09027.1"/>
    <property type="molecule type" value="Genomic_DNA"/>
</dbReference>
<evidence type="ECO:0000256" key="1">
    <source>
        <dbReference type="SAM" id="Phobius"/>
    </source>
</evidence>
<name>Q9RPZ5_SHIFL</name>
<feature type="transmembrane region" description="Helical" evidence="1">
    <location>
        <begin position="267"/>
        <end position="288"/>
    </location>
</feature>
<feature type="transmembrane region" description="Helical" evidence="1">
    <location>
        <begin position="300"/>
        <end position="319"/>
    </location>
</feature>
<accession>Q9RPZ5</accession>
<feature type="transmembrane region" description="Helical" evidence="1">
    <location>
        <begin position="325"/>
        <end position="344"/>
    </location>
</feature>
<evidence type="ECO:0000313" key="2">
    <source>
        <dbReference type="EMBL" id="AAF09027.1"/>
    </source>
</evidence>
<feature type="transmembrane region" description="Helical" evidence="1">
    <location>
        <begin position="85"/>
        <end position="105"/>
    </location>
</feature>
<feature type="transmembrane region" description="Helical" evidence="1">
    <location>
        <begin position="12"/>
        <end position="29"/>
    </location>
</feature>
<organism evidence="2">
    <name type="scientific">Shigella flexneri</name>
    <dbReference type="NCBI Taxonomy" id="623"/>
    <lineage>
        <taxon>Bacteria</taxon>
        <taxon>Pseudomonadati</taxon>
        <taxon>Pseudomonadota</taxon>
        <taxon>Gammaproteobacteria</taxon>
        <taxon>Enterobacterales</taxon>
        <taxon>Enterobacteriaceae</taxon>
        <taxon>Shigella</taxon>
    </lineage>
</organism>
<gene>
    <name evidence="2" type="primary">gtrI</name>
</gene>
<protein>
    <submittedName>
        <fullName evidence="2">GtrI</fullName>
    </submittedName>
</protein>
<feature type="transmembrane region" description="Helical" evidence="1">
    <location>
        <begin position="181"/>
        <end position="198"/>
    </location>
</feature>
<keyword evidence="1" id="KW-0472">Membrane</keyword>
<dbReference type="AlphaFoldDB" id="Q9RPZ5"/>
<proteinExistence type="predicted"/>
<feature type="transmembrane region" description="Helical" evidence="1">
    <location>
        <begin position="111"/>
        <end position="134"/>
    </location>
</feature>
<dbReference type="TCDB" id="9.B.142.13.1">
    <property type="family name" value="the integral membrane glycosyltransferase family 39 (gt39) family"/>
</dbReference>
<feature type="transmembrane region" description="Helical" evidence="1">
    <location>
        <begin position="210"/>
        <end position="228"/>
    </location>
</feature>
<dbReference type="RefSeq" id="WP_228355687.1">
    <property type="nucleotide sequence ID" value="NZ_CABVUT010000200.1"/>
</dbReference>
<feature type="transmembrane region" description="Helical" evidence="1">
    <location>
        <begin position="62"/>
        <end position="78"/>
    </location>
</feature>